<keyword evidence="1" id="KW-0472">Membrane</keyword>
<proteinExistence type="predicted"/>
<organism evidence="2 3">
    <name type="scientific">Strongyloides papillosus</name>
    <name type="common">Intestinal threadworm</name>
    <dbReference type="NCBI Taxonomy" id="174720"/>
    <lineage>
        <taxon>Eukaryota</taxon>
        <taxon>Metazoa</taxon>
        <taxon>Ecdysozoa</taxon>
        <taxon>Nematoda</taxon>
        <taxon>Chromadorea</taxon>
        <taxon>Rhabditida</taxon>
        <taxon>Tylenchina</taxon>
        <taxon>Panagrolaimomorpha</taxon>
        <taxon>Strongyloidoidea</taxon>
        <taxon>Strongyloididae</taxon>
        <taxon>Strongyloides</taxon>
    </lineage>
</organism>
<keyword evidence="2" id="KW-1185">Reference proteome</keyword>
<reference evidence="3" key="1">
    <citation type="submission" date="2017-02" db="UniProtKB">
        <authorList>
            <consortium name="WormBaseParasite"/>
        </authorList>
    </citation>
    <scope>IDENTIFICATION</scope>
</reference>
<sequence length="91" mass="10270">MIIALSKNLQEKSVLFLIMKIISIFLIVLLLSSAILTQGRLGWRGRMWRRRALMMGWGRPFGYGGFGRPWGYGGFARPFGYGGFGYPGFFG</sequence>
<evidence type="ECO:0000256" key="1">
    <source>
        <dbReference type="SAM" id="Phobius"/>
    </source>
</evidence>
<feature type="transmembrane region" description="Helical" evidence="1">
    <location>
        <begin position="14"/>
        <end position="37"/>
    </location>
</feature>
<evidence type="ECO:0000313" key="2">
    <source>
        <dbReference type="Proteomes" id="UP000046392"/>
    </source>
</evidence>
<dbReference type="Proteomes" id="UP000046392">
    <property type="component" value="Unplaced"/>
</dbReference>
<dbReference type="WBParaSite" id="SPAL_0001642000.1">
    <property type="protein sequence ID" value="SPAL_0001642000.1"/>
    <property type="gene ID" value="SPAL_0001642000"/>
</dbReference>
<name>A0A0N5CEY2_STREA</name>
<evidence type="ECO:0000313" key="3">
    <source>
        <dbReference type="WBParaSite" id="SPAL_0001642000.1"/>
    </source>
</evidence>
<keyword evidence="1" id="KW-0812">Transmembrane</keyword>
<keyword evidence="1" id="KW-1133">Transmembrane helix</keyword>
<accession>A0A0N5CEY2</accession>
<dbReference type="AlphaFoldDB" id="A0A0N5CEY2"/>
<protein>
    <submittedName>
        <fullName evidence="3">Uncharacterized protein</fullName>
    </submittedName>
</protein>